<feature type="domain" description="TRAM" evidence="14">
    <location>
        <begin position="12"/>
        <end position="70"/>
    </location>
</feature>
<dbReference type="SUPFAM" id="SSF50249">
    <property type="entry name" value="Nucleic acid-binding proteins"/>
    <property type="match status" value="1"/>
</dbReference>
<keyword evidence="1 11" id="KW-0004">4Fe-4S</keyword>
<evidence type="ECO:0000256" key="9">
    <source>
        <dbReference type="ARBA" id="ARBA00052756"/>
    </source>
</evidence>
<feature type="binding site" evidence="11">
    <location>
        <position position="170"/>
    </location>
    <ligand>
        <name>[4Fe-4S] cluster</name>
        <dbReference type="ChEBI" id="CHEBI:49883"/>
    </ligand>
</feature>
<keyword evidence="2 11" id="KW-0698">rRNA processing</keyword>
<dbReference type="Pfam" id="PF01938">
    <property type="entry name" value="TRAM"/>
    <property type="match status" value="1"/>
</dbReference>
<dbReference type="PANTHER" id="PTHR11061">
    <property type="entry name" value="RNA M5U METHYLTRANSFERASE"/>
    <property type="match status" value="1"/>
</dbReference>
<name>A0A3L8PYN0_9GAMM</name>
<dbReference type="FunFam" id="2.40.50.140:FF:000097">
    <property type="entry name" value="23S rRNA (uracil(1939)-C(5))-methyltransferase RlmD"/>
    <property type="match status" value="1"/>
</dbReference>
<reference evidence="15 16" key="1">
    <citation type="submission" date="2018-09" db="EMBL/GenBank/DDBJ databases">
        <title>Phylogeny of the Shewanellaceae, and recommendation for two new genera, Pseudoshewanella and Parashewanella.</title>
        <authorList>
            <person name="Wang G."/>
        </authorList>
    </citation>
    <scope>NUCLEOTIDE SEQUENCE [LARGE SCALE GENOMIC DNA]</scope>
    <source>
        <strain evidence="15 16">C51</strain>
    </source>
</reference>
<dbReference type="InterPro" id="IPR010280">
    <property type="entry name" value="U5_MeTrfase_fam"/>
</dbReference>
<dbReference type="GO" id="GO:0070041">
    <property type="term" value="F:rRNA (uridine-C5-)-methyltransferase activity"/>
    <property type="evidence" value="ECO:0007669"/>
    <property type="project" value="UniProtKB-UniRule"/>
</dbReference>
<dbReference type="NCBIfam" id="TIGR00479">
    <property type="entry name" value="rumA"/>
    <property type="match status" value="1"/>
</dbReference>
<evidence type="ECO:0000256" key="11">
    <source>
        <dbReference type="HAMAP-Rule" id="MF_01010"/>
    </source>
</evidence>
<dbReference type="Pfam" id="PF05958">
    <property type="entry name" value="tRNA_U5-meth_tr"/>
    <property type="match status" value="1"/>
</dbReference>
<evidence type="ECO:0000256" key="5">
    <source>
        <dbReference type="ARBA" id="ARBA00022691"/>
    </source>
</evidence>
<dbReference type="CDD" id="cd02440">
    <property type="entry name" value="AdoMet_MTases"/>
    <property type="match status" value="1"/>
</dbReference>
<dbReference type="Gene3D" id="2.40.50.1070">
    <property type="match status" value="1"/>
</dbReference>
<dbReference type="PANTHER" id="PTHR11061:SF49">
    <property type="entry name" value="23S RRNA (URACIL(1939)-C(5))-METHYLTRANSFERASE RLMD"/>
    <property type="match status" value="1"/>
</dbReference>
<evidence type="ECO:0000259" key="14">
    <source>
        <dbReference type="PROSITE" id="PS50926"/>
    </source>
</evidence>
<evidence type="ECO:0000256" key="4">
    <source>
        <dbReference type="ARBA" id="ARBA00022679"/>
    </source>
</evidence>
<proteinExistence type="inferred from homology"/>
<feature type="active site" description="Nucleophile" evidence="11 12">
    <location>
        <position position="398"/>
    </location>
</feature>
<accession>A0A3L8PYN0</accession>
<dbReference type="Gene3D" id="3.40.50.150">
    <property type="entry name" value="Vaccinia Virus protein VP39"/>
    <property type="match status" value="1"/>
</dbReference>
<dbReference type="PROSITE" id="PS01231">
    <property type="entry name" value="TRMA_2"/>
    <property type="match status" value="1"/>
</dbReference>
<dbReference type="InterPro" id="IPR002792">
    <property type="entry name" value="TRAM_dom"/>
</dbReference>
<dbReference type="EC" id="2.1.1.190" evidence="11"/>
<keyword evidence="3 11" id="KW-0489">Methyltransferase</keyword>
<dbReference type="PROSITE" id="PS01230">
    <property type="entry name" value="TRMA_1"/>
    <property type="match status" value="1"/>
</dbReference>
<feature type="binding site" evidence="11">
    <location>
        <position position="92"/>
    </location>
    <ligand>
        <name>[4Fe-4S] cluster</name>
        <dbReference type="ChEBI" id="CHEBI:49883"/>
    </ligand>
</feature>
<evidence type="ECO:0000256" key="7">
    <source>
        <dbReference type="ARBA" id="ARBA00023004"/>
    </source>
</evidence>
<evidence type="ECO:0000313" key="16">
    <source>
        <dbReference type="Proteomes" id="UP000281474"/>
    </source>
</evidence>
<feature type="binding site" evidence="11">
    <location>
        <position position="83"/>
    </location>
    <ligand>
        <name>[4Fe-4S] cluster</name>
        <dbReference type="ChEBI" id="CHEBI:49883"/>
    </ligand>
</feature>
<keyword evidence="7 11" id="KW-0408">Iron</keyword>
<feature type="binding site" evidence="11 12">
    <location>
        <position position="325"/>
    </location>
    <ligand>
        <name>S-adenosyl-L-methionine</name>
        <dbReference type="ChEBI" id="CHEBI:59789"/>
    </ligand>
</feature>
<evidence type="ECO:0000256" key="1">
    <source>
        <dbReference type="ARBA" id="ARBA00022485"/>
    </source>
</evidence>
<feature type="binding site" evidence="11">
    <location>
        <position position="309"/>
    </location>
    <ligand>
        <name>S-adenosyl-L-methionine</name>
        <dbReference type="ChEBI" id="CHEBI:59789"/>
    </ligand>
</feature>
<feature type="binding site" evidence="11 12">
    <location>
        <position position="372"/>
    </location>
    <ligand>
        <name>S-adenosyl-L-methionine</name>
        <dbReference type="ChEBI" id="CHEBI:59789"/>
    </ligand>
</feature>
<dbReference type="InterPro" id="IPR012340">
    <property type="entry name" value="NA-bd_OB-fold"/>
</dbReference>
<evidence type="ECO:0000256" key="13">
    <source>
        <dbReference type="PROSITE-ProRule" id="PRU10015"/>
    </source>
</evidence>
<comment type="similarity">
    <text evidence="11">Belongs to the class I-like SAM-binding methyltransferase superfamily. RNA M5U methyltransferase family. RlmD subfamily.</text>
</comment>
<feature type="binding site" evidence="11 12">
    <location>
        <position position="304"/>
    </location>
    <ligand>
        <name>S-adenosyl-L-methionine</name>
        <dbReference type="ChEBI" id="CHEBI:59789"/>
    </ligand>
</feature>
<dbReference type="GO" id="GO:0051539">
    <property type="term" value="F:4 iron, 4 sulfur cluster binding"/>
    <property type="evidence" value="ECO:0007669"/>
    <property type="project" value="UniProtKB-KW"/>
</dbReference>
<keyword evidence="16" id="KW-1185">Reference proteome</keyword>
<dbReference type="SUPFAM" id="SSF53335">
    <property type="entry name" value="S-adenosyl-L-methionine-dependent methyltransferases"/>
    <property type="match status" value="1"/>
</dbReference>
<evidence type="ECO:0000256" key="8">
    <source>
        <dbReference type="ARBA" id="ARBA00023014"/>
    </source>
</evidence>
<feature type="active site" evidence="13">
    <location>
        <position position="398"/>
    </location>
</feature>
<dbReference type="EMBL" id="QZEI01000030">
    <property type="protein sequence ID" value="RLV59588.1"/>
    <property type="molecule type" value="Genomic_DNA"/>
</dbReference>
<protein>
    <recommendedName>
        <fullName evidence="11">23S rRNA (uracil(1939)-C(5))-methyltransferase RlmD</fullName>
        <ecNumber evidence="11">2.1.1.190</ecNumber>
    </recommendedName>
    <alternativeName>
        <fullName evidence="11">23S rRNA(m5U1939)-methyltransferase</fullName>
    </alternativeName>
</protein>
<dbReference type="InterPro" id="IPR030390">
    <property type="entry name" value="MeTrfase_TrmA_AS"/>
</dbReference>
<comment type="function">
    <text evidence="10 11">Catalyzes the formation of 5-methyl-uridine at position 1939 (m5U1939) in 23S rRNA.</text>
</comment>
<evidence type="ECO:0000256" key="12">
    <source>
        <dbReference type="PROSITE-ProRule" id="PRU01024"/>
    </source>
</evidence>
<dbReference type="GO" id="GO:0005506">
    <property type="term" value="F:iron ion binding"/>
    <property type="evidence" value="ECO:0007669"/>
    <property type="project" value="UniProtKB-UniRule"/>
</dbReference>
<keyword evidence="8 11" id="KW-0411">Iron-sulfur</keyword>
<feature type="binding site" evidence="11">
    <location>
        <position position="89"/>
    </location>
    <ligand>
        <name>[4Fe-4S] cluster</name>
        <dbReference type="ChEBI" id="CHEBI:49883"/>
    </ligand>
</feature>
<gene>
    <name evidence="11 15" type="primary">rlmD</name>
    <name evidence="15" type="ORF">D5018_11100</name>
</gene>
<organism evidence="15 16">
    <name type="scientific">Parashewanella curva</name>
    <dbReference type="NCBI Taxonomy" id="2338552"/>
    <lineage>
        <taxon>Bacteria</taxon>
        <taxon>Pseudomonadati</taxon>
        <taxon>Pseudomonadota</taxon>
        <taxon>Gammaproteobacteria</taxon>
        <taxon>Alteromonadales</taxon>
        <taxon>Shewanellaceae</taxon>
        <taxon>Parashewanella</taxon>
    </lineage>
</organism>
<sequence>MAQFFTNKPKRSKKMSPRMTLTMNQLDHLGAGVAHHQGKVVFTPKALSGETVELQLVEQKKKFAKGKLIKVLVPSPDRVVPDCQYYEECGGCDLQHLDVDAQRQHKLNTLSQLMEKLAKVTPPKPEMISGEAWRYRRRAKLATSFGKASNRLNVGFRKSASRDVIDIESCKVLPETLDRLIKPLADTLNQLKGVKRLGHIELIQGDKLAFVVIRTPEALSSSDKNVLKEFALEHDLNMILQLNDNQFESIHGDELLPSYQVANSRLQFSPGSFVQVNASINEKMVAQALEWLQPQSGERILDLFCGMGNFSLPLAQSGAHVIGVEGVKSAVKQAQFNASINRLKNVEFYDCDLSADLSAESWLGKIDKLLLDPARAGAFECLQWLKKLSPNQVLYVSCDPSSLSRDTKVLLDHGYQLQKLAMIDMFPQTHHIEAMALFSKK</sequence>
<evidence type="ECO:0000313" key="15">
    <source>
        <dbReference type="EMBL" id="RLV59588.1"/>
    </source>
</evidence>
<dbReference type="PROSITE" id="PS50926">
    <property type="entry name" value="TRAM"/>
    <property type="match status" value="1"/>
</dbReference>
<keyword evidence="4 11" id="KW-0808">Transferase</keyword>
<evidence type="ECO:0000256" key="2">
    <source>
        <dbReference type="ARBA" id="ARBA00022552"/>
    </source>
</evidence>
<dbReference type="OrthoDB" id="9804590at2"/>
<dbReference type="AlphaFoldDB" id="A0A3L8PYN0"/>
<keyword evidence="5 11" id="KW-0949">S-adenosyl-L-methionine</keyword>
<evidence type="ECO:0000256" key="3">
    <source>
        <dbReference type="ARBA" id="ARBA00022603"/>
    </source>
</evidence>
<dbReference type="FunFam" id="3.40.50.150:FF:000009">
    <property type="entry name" value="23S rRNA (Uracil(1939)-C(5))-methyltransferase RlmD"/>
    <property type="match status" value="1"/>
</dbReference>
<dbReference type="InterPro" id="IPR001566">
    <property type="entry name" value="23S_rRNA_MeTrfase_RlmD"/>
</dbReference>
<feature type="binding site" evidence="11 12">
    <location>
        <position position="275"/>
    </location>
    <ligand>
        <name>S-adenosyl-L-methionine</name>
        <dbReference type="ChEBI" id="CHEBI:59789"/>
    </ligand>
</feature>
<evidence type="ECO:0000256" key="6">
    <source>
        <dbReference type="ARBA" id="ARBA00022723"/>
    </source>
</evidence>
<dbReference type="GO" id="GO:0003723">
    <property type="term" value="F:RNA binding"/>
    <property type="evidence" value="ECO:0007669"/>
    <property type="project" value="InterPro"/>
</dbReference>
<evidence type="ECO:0000256" key="10">
    <source>
        <dbReference type="ARBA" id="ARBA00059995"/>
    </source>
</evidence>
<dbReference type="PROSITE" id="PS51687">
    <property type="entry name" value="SAM_MT_RNA_M5U"/>
    <property type="match status" value="1"/>
</dbReference>
<feature type="binding site" evidence="11">
    <location>
        <position position="352"/>
    </location>
    <ligand>
        <name>S-adenosyl-L-methionine</name>
        <dbReference type="ChEBI" id="CHEBI:59789"/>
    </ligand>
</feature>
<dbReference type="GO" id="GO:0070475">
    <property type="term" value="P:rRNA base methylation"/>
    <property type="evidence" value="ECO:0007669"/>
    <property type="project" value="TreeGrafter"/>
</dbReference>
<dbReference type="InterPro" id="IPR029063">
    <property type="entry name" value="SAM-dependent_MTases_sf"/>
</dbReference>
<dbReference type="RefSeq" id="WP_121839075.1">
    <property type="nucleotide sequence ID" value="NZ_ML014779.1"/>
</dbReference>
<keyword evidence="6 11" id="KW-0479">Metal-binding</keyword>
<dbReference type="Gene3D" id="2.40.50.140">
    <property type="entry name" value="Nucleic acid-binding proteins"/>
    <property type="match status" value="1"/>
</dbReference>
<comment type="caution">
    <text evidence="15">The sequence shown here is derived from an EMBL/GenBank/DDBJ whole genome shotgun (WGS) entry which is preliminary data.</text>
</comment>
<dbReference type="InterPro" id="IPR030391">
    <property type="entry name" value="MeTrfase_TrmA_CS"/>
</dbReference>
<comment type="catalytic activity">
    <reaction evidence="9 11">
        <text>uridine(1939) in 23S rRNA + S-adenosyl-L-methionine = 5-methyluridine(1939) in 23S rRNA + S-adenosyl-L-homocysteine + H(+)</text>
        <dbReference type="Rhea" id="RHEA:42908"/>
        <dbReference type="Rhea" id="RHEA-COMP:10278"/>
        <dbReference type="Rhea" id="RHEA-COMP:10279"/>
        <dbReference type="ChEBI" id="CHEBI:15378"/>
        <dbReference type="ChEBI" id="CHEBI:57856"/>
        <dbReference type="ChEBI" id="CHEBI:59789"/>
        <dbReference type="ChEBI" id="CHEBI:65315"/>
        <dbReference type="ChEBI" id="CHEBI:74447"/>
        <dbReference type="EC" id="2.1.1.190"/>
    </reaction>
</comment>
<dbReference type="Proteomes" id="UP000281474">
    <property type="component" value="Unassembled WGS sequence"/>
</dbReference>
<dbReference type="HAMAP" id="MF_01010">
    <property type="entry name" value="23SrRNA_methyltr_RlmD"/>
    <property type="match status" value="1"/>
</dbReference>
<dbReference type="NCBIfam" id="NF009639">
    <property type="entry name" value="PRK13168.1"/>
    <property type="match status" value="1"/>
</dbReference>